<reference evidence="2 3" key="1">
    <citation type="submission" date="2013-07" db="EMBL/GenBank/DDBJ databases">
        <title>Genome of Archaeoglobus fulgidus.</title>
        <authorList>
            <person name="Fiebig A."/>
            <person name="Birkeland N.-K."/>
        </authorList>
    </citation>
    <scope>NUCLEOTIDE SEQUENCE [LARGE SCALE GENOMIC DNA]</scope>
    <source>
        <strain evidence="2 3">DSM 8774</strain>
    </source>
</reference>
<keyword evidence="1" id="KW-0812">Transmembrane</keyword>
<evidence type="ECO:0000256" key="1">
    <source>
        <dbReference type="SAM" id="Phobius"/>
    </source>
</evidence>
<feature type="transmembrane region" description="Helical" evidence="1">
    <location>
        <begin position="20"/>
        <end position="41"/>
    </location>
</feature>
<sequence length="178" mass="19953">MDEFEVVLEELVKEVKRRDTIAAVLISTSFVLFGFLALVLLNVIRLEEFMRGIVAIVSLIAIWVLMTAGVYILLSMPLPELPTRIVADSKGVMELMKRNYGGKIYITRQSYRNLPPKVGARMNLEIVDVSDEEVAKYLNHGVELAESIAAAKKLKAKVVSDRKMKVDGVEIIKAEDLF</sequence>
<protein>
    <submittedName>
        <fullName evidence="2">Uncharacterized protein</fullName>
    </submittedName>
</protein>
<dbReference type="EMBL" id="CP006577">
    <property type="protein sequence ID" value="AIG99015.1"/>
    <property type="molecule type" value="Genomic_DNA"/>
</dbReference>
<name>A0A075WF29_ARCFL</name>
<dbReference type="HOGENOM" id="CLU_1507300_0_0_2"/>
<accession>A0A075WF29</accession>
<dbReference type="KEGG" id="afg:AFULGI_00022900"/>
<dbReference type="RefSeq" id="WP_143274466.1">
    <property type="nucleotide sequence ID" value="NZ_CP006577.1"/>
</dbReference>
<dbReference type="AlphaFoldDB" id="A0A075WF29"/>
<proteinExistence type="predicted"/>
<keyword evidence="1" id="KW-1133">Transmembrane helix</keyword>
<evidence type="ECO:0000313" key="2">
    <source>
        <dbReference type="EMBL" id="AIG99015.1"/>
    </source>
</evidence>
<dbReference type="Proteomes" id="UP000028501">
    <property type="component" value="Chromosome"/>
</dbReference>
<organism evidence="2 3">
    <name type="scientific">Archaeoglobus fulgidus DSM 8774</name>
    <dbReference type="NCBI Taxonomy" id="1344584"/>
    <lineage>
        <taxon>Archaea</taxon>
        <taxon>Methanobacteriati</taxon>
        <taxon>Methanobacteriota</taxon>
        <taxon>Archaeoglobi</taxon>
        <taxon>Archaeoglobales</taxon>
        <taxon>Archaeoglobaceae</taxon>
        <taxon>Archaeoglobus</taxon>
    </lineage>
</organism>
<gene>
    <name evidence="2" type="ORF">AFULGI_00022900</name>
</gene>
<keyword evidence="1" id="KW-0472">Membrane</keyword>
<evidence type="ECO:0000313" key="3">
    <source>
        <dbReference type="Proteomes" id="UP000028501"/>
    </source>
</evidence>
<dbReference type="GeneID" id="24795771"/>
<feature type="transmembrane region" description="Helical" evidence="1">
    <location>
        <begin position="53"/>
        <end position="74"/>
    </location>
</feature>